<accession>A0A4D9DJ11</accession>
<evidence type="ECO:0000256" key="1">
    <source>
        <dbReference type="SAM" id="MobiDB-lite"/>
    </source>
</evidence>
<keyword evidence="2" id="KW-0732">Signal</keyword>
<keyword evidence="4" id="KW-1185">Reference proteome</keyword>
<reference evidence="3 4" key="2">
    <citation type="submission" date="2019-04" db="EMBL/GenBank/DDBJ databases">
        <title>The genome sequence of big-headed turtle.</title>
        <authorList>
            <person name="Gong S."/>
        </authorList>
    </citation>
    <scope>NUCLEOTIDE SEQUENCE [LARGE SCALE GENOMIC DNA]</scope>
    <source>
        <strain evidence="3">DO16091913</strain>
        <tissue evidence="3">Muscle</tissue>
    </source>
</reference>
<protein>
    <submittedName>
        <fullName evidence="3">Biglycan</fullName>
    </submittedName>
</protein>
<evidence type="ECO:0000313" key="3">
    <source>
        <dbReference type="EMBL" id="TFJ97244.1"/>
    </source>
</evidence>
<evidence type="ECO:0000313" key="4">
    <source>
        <dbReference type="Proteomes" id="UP000297703"/>
    </source>
</evidence>
<dbReference type="Proteomes" id="UP000297703">
    <property type="component" value="Unassembled WGS sequence"/>
</dbReference>
<comment type="caution">
    <text evidence="3">The sequence shown here is derived from an EMBL/GenBank/DDBJ whole genome shotgun (WGS) entry which is preliminary data.</text>
</comment>
<feature type="compositionally biased region" description="Low complexity" evidence="1">
    <location>
        <begin position="44"/>
        <end position="59"/>
    </location>
</feature>
<reference evidence="3 4" key="1">
    <citation type="submission" date="2019-04" db="EMBL/GenBank/DDBJ databases">
        <title>Draft genome of the big-headed turtle Platysternon megacephalum.</title>
        <authorList>
            <person name="Gong S."/>
        </authorList>
    </citation>
    <scope>NUCLEOTIDE SEQUENCE [LARGE SCALE GENOMIC DNA]</scope>
    <source>
        <strain evidence="3">DO16091913</strain>
        <tissue evidence="3">Muscle</tissue>
    </source>
</reference>
<organism evidence="3 4">
    <name type="scientific">Platysternon megacephalum</name>
    <name type="common">big-headed turtle</name>
    <dbReference type="NCBI Taxonomy" id="55544"/>
    <lineage>
        <taxon>Eukaryota</taxon>
        <taxon>Metazoa</taxon>
        <taxon>Chordata</taxon>
        <taxon>Craniata</taxon>
        <taxon>Vertebrata</taxon>
        <taxon>Euteleostomi</taxon>
        <taxon>Archelosauria</taxon>
        <taxon>Testudinata</taxon>
        <taxon>Testudines</taxon>
        <taxon>Cryptodira</taxon>
        <taxon>Durocryptodira</taxon>
        <taxon>Testudinoidea</taxon>
        <taxon>Platysternidae</taxon>
        <taxon>Platysternon</taxon>
    </lineage>
</organism>
<feature type="signal peptide" evidence="2">
    <location>
        <begin position="1"/>
        <end position="30"/>
    </location>
</feature>
<evidence type="ECO:0000256" key="2">
    <source>
        <dbReference type="SAM" id="SignalP"/>
    </source>
</evidence>
<gene>
    <name evidence="3" type="ORF">DR999_PMT20933</name>
</gene>
<dbReference type="EMBL" id="QXTE01000516">
    <property type="protein sequence ID" value="TFJ97244.1"/>
    <property type="molecule type" value="Genomic_DNA"/>
</dbReference>
<feature type="region of interest" description="Disordered" evidence="1">
    <location>
        <begin position="33"/>
        <end position="59"/>
    </location>
</feature>
<proteinExistence type="predicted"/>
<dbReference type="AlphaFoldDB" id="A0A4D9DJ11"/>
<feature type="compositionally biased region" description="Polar residues" evidence="1">
    <location>
        <begin position="113"/>
        <end position="123"/>
    </location>
</feature>
<feature type="region of interest" description="Disordered" evidence="1">
    <location>
        <begin position="90"/>
        <end position="123"/>
    </location>
</feature>
<sequence>MGPEGRRRPSHPMPPARCPSLLWLALPVHSIPPSAPAGGYPEVGKGAAGPASGAGGRDAAAALKAARLTTAAGLTKQRGSIAAVATATAVHPAWQQETRGRGSNRAPLCPASRSPSFSQAGGG</sequence>
<feature type="chain" id="PRO_5020024693" evidence="2">
    <location>
        <begin position="31"/>
        <end position="123"/>
    </location>
</feature>
<name>A0A4D9DJ11_9SAUR</name>